<dbReference type="GO" id="GO:0042853">
    <property type="term" value="P:L-alanine catabolic process"/>
    <property type="evidence" value="ECO:0007669"/>
    <property type="project" value="UniProtKB-UniPathway"/>
</dbReference>
<dbReference type="InterPro" id="IPR015422">
    <property type="entry name" value="PyrdxlP-dep_Trfase_small"/>
</dbReference>
<dbReference type="FunFam" id="3.90.1150.10:FF:000151">
    <property type="entry name" value="Alanine aminotransferase 2"/>
    <property type="match status" value="1"/>
</dbReference>
<keyword evidence="3 9" id="KW-0032">Aminotransferase</keyword>
<dbReference type="Gene3D" id="3.40.640.10">
    <property type="entry name" value="Type I PLP-dependent aspartate aminotransferase-like (Major domain)"/>
    <property type="match status" value="1"/>
</dbReference>
<dbReference type="EMBL" id="BDSP01000134">
    <property type="protein sequence ID" value="GAX19145.1"/>
    <property type="molecule type" value="Genomic_DNA"/>
</dbReference>
<dbReference type="Pfam" id="PF00155">
    <property type="entry name" value="Aminotran_1_2"/>
    <property type="match status" value="1"/>
</dbReference>
<evidence type="ECO:0000256" key="6">
    <source>
        <dbReference type="ARBA" id="ARBA00025785"/>
    </source>
</evidence>
<dbReference type="InterPro" id="IPR015424">
    <property type="entry name" value="PyrdxlP-dep_Trfase"/>
</dbReference>
<protein>
    <submittedName>
        <fullName evidence="9">Alanine transaminase</fullName>
        <ecNumber evidence="9">2.6.1.2</ecNumber>
    </submittedName>
</protein>
<evidence type="ECO:0000313" key="10">
    <source>
        <dbReference type="Proteomes" id="UP000198406"/>
    </source>
</evidence>
<feature type="chain" id="PRO_5012170550" evidence="7">
    <location>
        <begin position="23"/>
        <end position="522"/>
    </location>
</feature>
<keyword evidence="5" id="KW-0663">Pyridoxal phosphate</keyword>
<dbReference type="GO" id="GO:0030170">
    <property type="term" value="F:pyridoxal phosphate binding"/>
    <property type="evidence" value="ECO:0007669"/>
    <property type="project" value="InterPro"/>
</dbReference>
<dbReference type="UniPathway" id="UPA00528">
    <property type="reaction ID" value="UER00586"/>
</dbReference>
<accession>A0A1Z5JYP8</accession>
<gene>
    <name evidence="9" type="ORF">FisN_3Lh087</name>
</gene>
<feature type="signal peptide" evidence="7">
    <location>
        <begin position="1"/>
        <end position="22"/>
    </location>
</feature>
<keyword evidence="10" id="KW-1185">Reference proteome</keyword>
<dbReference type="AlphaFoldDB" id="A0A1Z5JYP8"/>
<dbReference type="PANTHER" id="PTHR11751">
    <property type="entry name" value="ALANINE AMINOTRANSFERASE"/>
    <property type="match status" value="1"/>
</dbReference>
<comment type="subunit">
    <text evidence="2">Homodimer.</text>
</comment>
<dbReference type="Gene3D" id="3.90.1150.10">
    <property type="entry name" value="Aspartate Aminotransferase, domain 1"/>
    <property type="match status" value="1"/>
</dbReference>
<dbReference type="GO" id="GO:0004021">
    <property type="term" value="F:L-alanine:2-oxoglutarate aminotransferase activity"/>
    <property type="evidence" value="ECO:0007669"/>
    <property type="project" value="UniProtKB-EC"/>
</dbReference>
<feature type="domain" description="Aminotransferase class I/classII large" evidence="8">
    <location>
        <begin position="133"/>
        <end position="509"/>
    </location>
</feature>
<evidence type="ECO:0000256" key="4">
    <source>
        <dbReference type="ARBA" id="ARBA00022679"/>
    </source>
</evidence>
<evidence type="ECO:0000259" key="8">
    <source>
        <dbReference type="Pfam" id="PF00155"/>
    </source>
</evidence>
<dbReference type="SUPFAM" id="SSF53383">
    <property type="entry name" value="PLP-dependent transferases"/>
    <property type="match status" value="1"/>
</dbReference>
<comment type="similarity">
    <text evidence="6">Belongs to the class-I pyridoxal-phosphate-dependent aminotransferase family. Alanine aminotransferase subfamily.</text>
</comment>
<dbReference type="EC" id="2.6.1.2" evidence="9"/>
<sequence>MLFRYTALLFTIMTMRMRCSIASVAPTPQTIAAETSFYEHKKRLTIDSMSQSLRKMEYAVRGPVVIEADKIADQLAANPQQYPFDHIVYTNIGNPQSIGQMPLKWPRQVMALVDLPDEVGIDHPDVLKLFPQDAVDRAREIKNHALSGHGSGAYTHSKGVRAFRQDVADFIAARDGGIPSDPEAIFLSNGASNAINMVLTALIANERTGVMIPTPQYPIYSATIDLLNGHRVGYYMNEEKDWALNLEELERALATAQEEGIEVNSFVLINPGNPTGQVLSRENLHDIVRFCVKHNLVLLADEVYQENVYEGEFVSAKRAAYECGLLDQIELISFHSVSKGVFGECGRRGGYMELVGIDEKVQDELYKMASASLCATVAGQIMTSLMVRGPSPGEVSYESHEVEKKAIYDSLKRRSTIVSQGLDSIPGFSCRPAKGSMYCFPSVEMPPGAIRVAKERGTTPDALYCVSLLKSTGICVVPASGFGQRDGRFGFRTTFLPPEEEMQRCVEKIKEHYESFCKEYAT</sequence>
<evidence type="ECO:0000256" key="7">
    <source>
        <dbReference type="SAM" id="SignalP"/>
    </source>
</evidence>
<dbReference type="InterPro" id="IPR004839">
    <property type="entry name" value="Aminotransferase_I/II_large"/>
</dbReference>
<evidence type="ECO:0000256" key="2">
    <source>
        <dbReference type="ARBA" id="ARBA00011738"/>
    </source>
</evidence>
<dbReference type="InParanoid" id="A0A1Z5JYP8"/>
<dbReference type="OrthoDB" id="1732682at2759"/>
<keyword evidence="7" id="KW-0732">Signal</keyword>
<dbReference type="InterPro" id="IPR015421">
    <property type="entry name" value="PyrdxlP-dep_Trfase_major"/>
</dbReference>
<evidence type="ECO:0000313" key="9">
    <source>
        <dbReference type="EMBL" id="GAX19145.1"/>
    </source>
</evidence>
<proteinExistence type="inferred from homology"/>
<dbReference type="CDD" id="cd00609">
    <property type="entry name" value="AAT_like"/>
    <property type="match status" value="1"/>
</dbReference>
<dbReference type="Gene3D" id="1.10.287.1970">
    <property type="match status" value="1"/>
</dbReference>
<evidence type="ECO:0000256" key="5">
    <source>
        <dbReference type="ARBA" id="ARBA00022898"/>
    </source>
</evidence>
<reference evidence="9 10" key="1">
    <citation type="journal article" date="2015" name="Plant Cell">
        <title>Oil accumulation by the oleaginous diatom Fistulifera solaris as revealed by the genome and transcriptome.</title>
        <authorList>
            <person name="Tanaka T."/>
            <person name="Maeda Y."/>
            <person name="Veluchamy A."/>
            <person name="Tanaka M."/>
            <person name="Abida H."/>
            <person name="Marechal E."/>
            <person name="Bowler C."/>
            <person name="Muto M."/>
            <person name="Sunaga Y."/>
            <person name="Tanaka M."/>
            <person name="Yoshino T."/>
            <person name="Taniguchi T."/>
            <person name="Fukuda Y."/>
            <person name="Nemoto M."/>
            <person name="Matsumoto M."/>
            <person name="Wong P.S."/>
            <person name="Aburatani S."/>
            <person name="Fujibuchi W."/>
        </authorList>
    </citation>
    <scope>NUCLEOTIDE SEQUENCE [LARGE SCALE GENOMIC DNA]</scope>
    <source>
        <strain evidence="9 10">JPCC DA0580</strain>
    </source>
</reference>
<evidence type="ECO:0000256" key="1">
    <source>
        <dbReference type="ARBA" id="ARBA00001933"/>
    </source>
</evidence>
<organism evidence="9 10">
    <name type="scientific">Fistulifera solaris</name>
    <name type="common">Oleaginous diatom</name>
    <dbReference type="NCBI Taxonomy" id="1519565"/>
    <lineage>
        <taxon>Eukaryota</taxon>
        <taxon>Sar</taxon>
        <taxon>Stramenopiles</taxon>
        <taxon>Ochrophyta</taxon>
        <taxon>Bacillariophyta</taxon>
        <taxon>Bacillariophyceae</taxon>
        <taxon>Bacillariophycidae</taxon>
        <taxon>Naviculales</taxon>
        <taxon>Naviculaceae</taxon>
        <taxon>Fistulifera</taxon>
    </lineage>
</organism>
<dbReference type="FunFam" id="3.40.640.10:FF:000012">
    <property type="entry name" value="alanine aminotransferase 2"/>
    <property type="match status" value="1"/>
</dbReference>
<dbReference type="PANTHER" id="PTHR11751:SF29">
    <property type="entry name" value="ALANINE TRANSAMINASE"/>
    <property type="match status" value="1"/>
</dbReference>
<name>A0A1Z5JYP8_FISSO</name>
<comment type="cofactor">
    <cofactor evidence="1">
        <name>pyridoxal 5'-phosphate</name>
        <dbReference type="ChEBI" id="CHEBI:597326"/>
    </cofactor>
</comment>
<dbReference type="InterPro" id="IPR045088">
    <property type="entry name" value="ALAT1/2-like"/>
</dbReference>
<keyword evidence="4 9" id="KW-0808">Transferase</keyword>
<dbReference type="Proteomes" id="UP000198406">
    <property type="component" value="Unassembled WGS sequence"/>
</dbReference>
<comment type="caution">
    <text evidence="9">The sequence shown here is derived from an EMBL/GenBank/DDBJ whole genome shotgun (WGS) entry which is preliminary data.</text>
</comment>
<evidence type="ECO:0000256" key="3">
    <source>
        <dbReference type="ARBA" id="ARBA00022576"/>
    </source>
</evidence>